<dbReference type="SUPFAM" id="SSF160920">
    <property type="entry name" value="PSTPO5379-like"/>
    <property type="match status" value="1"/>
</dbReference>
<evidence type="ECO:0000313" key="4">
    <source>
        <dbReference type="Proteomes" id="UP001519271"/>
    </source>
</evidence>
<reference evidence="3 4" key="1">
    <citation type="submission" date="2021-03" db="EMBL/GenBank/DDBJ databases">
        <title>Genomic Encyclopedia of Type Strains, Phase IV (KMG-IV): sequencing the most valuable type-strain genomes for metagenomic binning, comparative biology and taxonomic classification.</title>
        <authorList>
            <person name="Goeker M."/>
        </authorList>
    </citation>
    <scope>NUCLEOTIDE SEQUENCE [LARGE SCALE GENOMIC DNA]</scope>
    <source>
        <strain evidence="3 4">DSM 6139</strain>
    </source>
</reference>
<dbReference type="InterPro" id="IPR009906">
    <property type="entry name" value="D-Glu_cyclase"/>
</dbReference>
<proteinExistence type="inferred from homology"/>
<dbReference type="PIRSF" id="PIRSF029755">
    <property type="entry name" value="UCP029755"/>
    <property type="match status" value="1"/>
</dbReference>
<dbReference type="NCBIfam" id="NF003969">
    <property type="entry name" value="PRK05463.1"/>
    <property type="match status" value="1"/>
</dbReference>
<comment type="similarity">
    <text evidence="1">Belongs to the D-glutamate cyclase family.</text>
</comment>
<dbReference type="EMBL" id="JAGGKC010000029">
    <property type="protein sequence ID" value="MBP1920429.1"/>
    <property type="molecule type" value="Genomic_DNA"/>
</dbReference>
<gene>
    <name evidence="3" type="ORF">J2Z34_002940</name>
</gene>
<evidence type="ECO:0000313" key="3">
    <source>
        <dbReference type="EMBL" id="MBP1920429.1"/>
    </source>
</evidence>
<keyword evidence="2" id="KW-0456">Lyase</keyword>
<evidence type="ECO:0000256" key="2">
    <source>
        <dbReference type="ARBA" id="ARBA00023239"/>
    </source>
</evidence>
<accession>A0ABS4G7C3</accession>
<comment type="caution">
    <text evidence="3">The sequence shown here is derived from an EMBL/GenBank/DDBJ whole genome shotgun (WGS) entry which is preliminary data.</text>
</comment>
<dbReference type="InterPro" id="IPR016938">
    <property type="entry name" value="UPF0317"/>
</dbReference>
<dbReference type="PANTHER" id="PTHR32022">
    <property type="entry name" value="D-GLUTAMATE CYCLASE, MITOCHONDRIAL"/>
    <property type="match status" value="1"/>
</dbReference>
<dbReference type="InterPro" id="IPR038021">
    <property type="entry name" value="Putative_hydro-lyase"/>
</dbReference>
<dbReference type="PANTHER" id="PTHR32022:SF10">
    <property type="entry name" value="D-GLUTAMATE CYCLASE, MITOCHONDRIAL"/>
    <property type="match status" value="1"/>
</dbReference>
<dbReference type="Gene3D" id="3.40.1640.10">
    <property type="entry name" value="PSTPO5379-like"/>
    <property type="match status" value="1"/>
</dbReference>
<evidence type="ECO:0000256" key="1">
    <source>
        <dbReference type="ARBA" id="ARBA00007896"/>
    </source>
</evidence>
<keyword evidence="4" id="KW-1185">Reference proteome</keyword>
<organism evidence="3 4">
    <name type="scientific">Youngiibacter multivorans</name>
    <dbReference type="NCBI Taxonomy" id="937251"/>
    <lineage>
        <taxon>Bacteria</taxon>
        <taxon>Bacillati</taxon>
        <taxon>Bacillota</taxon>
        <taxon>Clostridia</taxon>
        <taxon>Eubacteriales</taxon>
        <taxon>Clostridiaceae</taxon>
        <taxon>Youngiibacter</taxon>
    </lineage>
</organism>
<sequence>MLSEELKNLSGEEVRQLIREGKWRDATAGVASGFVQANILILPRKYVSDFMLFCIRNPKPCALIEVLDPGVTSPVNSCRNSDIRFDIPKYRVFENGRMVAEETDIANYWREDYVSFLMGCSYTFENALINSGISIRHIEEGKKVPLYSTNIACNSVSGIDVNMVVSMRPIPYKDLTKTIQITSKYPSMHGAPIHIGNPAEIGIEDINTPFLGDPVTIRENEVPVFWACGGTVYNYVEKLKCSLAITHAPSHMYILDVKDDDFREY</sequence>
<dbReference type="Proteomes" id="UP001519271">
    <property type="component" value="Unassembled WGS sequence"/>
</dbReference>
<name>A0ABS4G7C3_9CLOT</name>
<dbReference type="Pfam" id="PF07286">
    <property type="entry name" value="D-Glu_cyclase"/>
    <property type="match status" value="1"/>
</dbReference>
<protein>
    <submittedName>
        <fullName evidence="3">Uncharacterized protein YcsI (UPF0317 family)</fullName>
    </submittedName>
</protein>
<dbReference type="RefSeq" id="WP_209460600.1">
    <property type="nucleotide sequence ID" value="NZ_JAGGKC010000029.1"/>
</dbReference>
<dbReference type="Gene3D" id="3.30.2040.10">
    <property type="entry name" value="PSTPO5379-like domain"/>
    <property type="match status" value="1"/>
</dbReference>